<feature type="transmembrane region" description="Helical" evidence="1">
    <location>
        <begin position="43"/>
        <end position="67"/>
    </location>
</feature>
<keyword evidence="1" id="KW-0472">Membrane</keyword>
<evidence type="ECO:0008006" key="3">
    <source>
        <dbReference type="Google" id="ProtNLM"/>
    </source>
</evidence>
<proteinExistence type="predicted"/>
<keyword evidence="1" id="KW-1133">Transmembrane helix</keyword>
<organism evidence="2">
    <name type="scientific">Roseihalotalea indica</name>
    <dbReference type="NCBI Taxonomy" id="2867963"/>
    <lineage>
        <taxon>Bacteria</taxon>
        <taxon>Pseudomonadati</taxon>
        <taxon>Bacteroidota</taxon>
        <taxon>Cytophagia</taxon>
        <taxon>Cytophagales</taxon>
        <taxon>Catalimonadaceae</taxon>
        <taxon>Roseihalotalea</taxon>
    </lineage>
</organism>
<name>A0AA49JH22_9BACT</name>
<sequence length="150" mass="16689">MKALHSISLGLGLMSLAFGSLKFTDPFRQWYSVQITTSGLPPLAYSLGIAAEIMTALLFLSPFLLPLSSTLWIWAWRLASISLIVVMMVATVVHLNPEVPAEVLPLKIKPPVIPTFFIIVAGFHLRMLRRKAKVSVAFQKPKKNLHENQP</sequence>
<reference evidence="2" key="1">
    <citation type="journal article" date="2023" name="Comput. Struct. Biotechnol. J.">
        <title>Discovery of a novel marine Bacteroidetes with a rich repertoire of carbohydrate-active enzymes.</title>
        <authorList>
            <person name="Chen B."/>
            <person name="Liu G."/>
            <person name="Chen Q."/>
            <person name="Wang H."/>
            <person name="Liu L."/>
            <person name="Tang K."/>
        </authorList>
    </citation>
    <scope>NUCLEOTIDE SEQUENCE</scope>
    <source>
        <strain evidence="2">TK19036</strain>
    </source>
</reference>
<dbReference type="AlphaFoldDB" id="A0AA49JH22"/>
<protein>
    <recommendedName>
        <fullName evidence="3">DoxX family protein</fullName>
    </recommendedName>
</protein>
<feature type="transmembrane region" description="Helical" evidence="1">
    <location>
        <begin position="108"/>
        <end position="125"/>
    </location>
</feature>
<dbReference type="EMBL" id="CP120682">
    <property type="protein sequence ID" value="WKN37510.1"/>
    <property type="molecule type" value="Genomic_DNA"/>
</dbReference>
<gene>
    <name evidence="2" type="ORF">K4G66_02150</name>
</gene>
<evidence type="ECO:0000313" key="2">
    <source>
        <dbReference type="EMBL" id="WKN37510.1"/>
    </source>
</evidence>
<keyword evidence="1" id="KW-0812">Transmembrane</keyword>
<feature type="transmembrane region" description="Helical" evidence="1">
    <location>
        <begin position="74"/>
        <end position="96"/>
    </location>
</feature>
<reference evidence="2" key="2">
    <citation type="journal article" date="2024" name="Antonie Van Leeuwenhoek">
        <title>Roseihalotalea indica gen. nov., sp. nov., a halophilic Bacteroidetes from mesopelagic Southwest Indian Ocean with higher carbohydrate metabolic potential.</title>
        <authorList>
            <person name="Chen B."/>
            <person name="Zhang M."/>
            <person name="Lin D."/>
            <person name="Ye J."/>
            <person name="Tang K."/>
        </authorList>
    </citation>
    <scope>NUCLEOTIDE SEQUENCE</scope>
    <source>
        <strain evidence="2">TK19036</strain>
    </source>
</reference>
<accession>A0AA49JH22</accession>
<evidence type="ECO:0000256" key="1">
    <source>
        <dbReference type="SAM" id="Phobius"/>
    </source>
</evidence>